<dbReference type="EMBL" id="GBRH01217456">
    <property type="protein sequence ID" value="JAD80439.1"/>
    <property type="molecule type" value="Transcribed_RNA"/>
</dbReference>
<name>A0A0A9CVR2_ARUDO</name>
<reference evidence="1" key="1">
    <citation type="submission" date="2014-09" db="EMBL/GenBank/DDBJ databases">
        <authorList>
            <person name="Magalhaes I.L.F."/>
            <person name="Oliveira U."/>
            <person name="Santos F.R."/>
            <person name="Vidigal T.H.D.A."/>
            <person name="Brescovit A.D."/>
            <person name="Santos A.J."/>
        </authorList>
    </citation>
    <scope>NUCLEOTIDE SEQUENCE</scope>
    <source>
        <tissue evidence="1">Shoot tissue taken approximately 20 cm above the soil surface</tissue>
    </source>
</reference>
<evidence type="ECO:0000313" key="1">
    <source>
        <dbReference type="EMBL" id="JAD80439.1"/>
    </source>
</evidence>
<protein>
    <submittedName>
        <fullName evidence="1">Uncharacterized protein</fullName>
    </submittedName>
</protein>
<sequence length="159" mass="19379">MIIHFSCFCIYTVEFRLDFIGHYLTVKWGFCRLFYFWHVLLRLIQVQLSCGCFISIFTIKRMRALEKMICFPTRYTIYQSLSCYLIQTLRSVMVVEFELQIPFNFPFDYLVCLIYIDAKIRFCVIWHSLYVPNSIYIWLQPLMPEYNSIPVWSMMEFEQ</sequence>
<proteinExistence type="predicted"/>
<reference evidence="1" key="2">
    <citation type="journal article" date="2015" name="Data Brief">
        <title>Shoot transcriptome of the giant reed, Arundo donax.</title>
        <authorList>
            <person name="Barrero R.A."/>
            <person name="Guerrero F.D."/>
            <person name="Moolhuijzen P."/>
            <person name="Goolsby J.A."/>
            <person name="Tidwell J."/>
            <person name="Bellgard S.E."/>
            <person name="Bellgard M.I."/>
        </authorList>
    </citation>
    <scope>NUCLEOTIDE SEQUENCE</scope>
    <source>
        <tissue evidence="1">Shoot tissue taken approximately 20 cm above the soil surface</tissue>
    </source>
</reference>
<dbReference type="AlphaFoldDB" id="A0A0A9CVR2"/>
<organism evidence="1">
    <name type="scientific">Arundo donax</name>
    <name type="common">Giant reed</name>
    <name type="synonym">Donax arundinaceus</name>
    <dbReference type="NCBI Taxonomy" id="35708"/>
    <lineage>
        <taxon>Eukaryota</taxon>
        <taxon>Viridiplantae</taxon>
        <taxon>Streptophyta</taxon>
        <taxon>Embryophyta</taxon>
        <taxon>Tracheophyta</taxon>
        <taxon>Spermatophyta</taxon>
        <taxon>Magnoliopsida</taxon>
        <taxon>Liliopsida</taxon>
        <taxon>Poales</taxon>
        <taxon>Poaceae</taxon>
        <taxon>PACMAD clade</taxon>
        <taxon>Arundinoideae</taxon>
        <taxon>Arundineae</taxon>
        <taxon>Arundo</taxon>
    </lineage>
</organism>
<accession>A0A0A9CVR2</accession>